<name>A0A3B0PK36_9BACT</name>
<dbReference type="AlphaFoldDB" id="A0A3B0PK36"/>
<dbReference type="Proteomes" id="UP000257559">
    <property type="component" value="Chromosome"/>
</dbReference>
<keyword evidence="2" id="KW-1185">Reference proteome</keyword>
<organism evidence="1 2">
    <name type="scientific">Mycoplasmopsis edwardii</name>
    <dbReference type="NCBI Taxonomy" id="53558"/>
    <lineage>
        <taxon>Bacteria</taxon>
        <taxon>Bacillati</taxon>
        <taxon>Mycoplasmatota</taxon>
        <taxon>Mycoplasmoidales</taxon>
        <taxon>Metamycoplasmataceae</taxon>
        <taxon>Mycoplasmopsis</taxon>
    </lineage>
</organism>
<dbReference type="InterPro" id="IPR003837">
    <property type="entry name" value="GatC"/>
</dbReference>
<evidence type="ECO:0000313" key="2">
    <source>
        <dbReference type="Proteomes" id="UP000257559"/>
    </source>
</evidence>
<proteinExistence type="predicted"/>
<protein>
    <submittedName>
        <fullName evidence="1">Uncharacterized protein</fullName>
    </submittedName>
</protein>
<sequence>MTHIDERYKEDFLRDDEVSSYDMIDKAVILKNAPKKDQNFVILSKVVK</sequence>
<dbReference type="Pfam" id="PF02686">
    <property type="entry name" value="GatC"/>
    <property type="match status" value="1"/>
</dbReference>
<dbReference type="EMBL" id="LS991951">
    <property type="protein sequence ID" value="SYV97618.1"/>
    <property type="molecule type" value="Genomic_DNA"/>
</dbReference>
<evidence type="ECO:0000313" key="1">
    <source>
        <dbReference type="EMBL" id="SYV97618.1"/>
    </source>
</evidence>
<reference evidence="2" key="1">
    <citation type="submission" date="2018-06" db="EMBL/GenBank/DDBJ databases">
        <authorList>
            <consortium name="Pathogen Informatics"/>
        </authorList>
    </citation>
    <scope>NUCLEOTIDE SEQUENCE [LARGE SCALE GENOMIC DNA]</scope>
    <source>
        <strain evidence="2">NCTC10132</strain>
    </source>
</reference>
<gene>
    <name evidence="1" type="ORF">NCTC10132_00984</name>
</gene>
<accession>A0A3B0PK36</accession>
<dbReference type="KEGG" id="medw:NCTC10132_00984"/>